<protein>
    <submittedName>
        <fullName evidence="2">Uncharacterized protein</fullName>
    </submittedName>
</protein>
<dbReference type="Proteomes" id="UP001642540">
    <property type="component" value="Unassembled WGS sequence"/>
</dbReference>
<evidence type="ECO:0000313" key="3">
    <source>
        <dbReference type="Proteomes" id="UP001642540"/>
    </source>
</evidence>
<keyword evidence="3" id="KW-1185">Reference proteome</keyword>
<feature type="region of interest" description="Disordered" evidence="1">
    <location>
        <begin position="1"/>
        <end position="23"/>
    </location>
</feature>
<proteinExistence type="predicted"/>
<accession>A0ABP1RIJ5</accession>
<evidence type="ECO:0000256" key="1">
    <source>
        <dbReference type="SAM" id="MobiDB-lite"/>
    </source>
</evidence>
<reference evidence="2 3" key="1">
    <citation type="submission" date="2024-08" db="EMBL/GenBank/DDBJ databases">
        <authorList>
            <person name="Cucini C."/>
            <person name="Frati F."/>
        </authorList>
    </citation>
    <scope>NUCLEOTIDE SEQUENCE [LARGE SCALE GENOMIC DNA]</scope>
</reference>
<gene>
    <name evidence="2" type="ORF">ODALV1_LOCUS22591</name>
</gene>
<evidence type="ECO:0000313" key="2">
    <source>
        <dbReference type="EMBL" id="CAL8128826.1"/>
    </source>
</evidence>
<sequence length="137" mass="15662">MDSGKTSSKYNSTEAARTLLNSMGPSDRETVFLKRSEKDFSAMYNANNPIPGTDRLQINQPARPTFPQSPILKFGKLRQTISIYLIIWNMKGDITDWEDVVVFNDDVSQKMPDKSKQMICYHCPTKEIGTFTNIEKF</sequence>
<comment type="caution">
    <text evidence="2">The sequence shown here is derived from an EMBL/GenBank/DDBJ whole genome shotgun (WGS) entry which is preliminary data.</text>
</comment>
<dbReference type="EMBL" id="CAXLJM020000075">
    <property type="protein sequence ID" value="CAL8128826.1"/>
    <property type="molecule type" value="Genomic_DNA"/>
</dbReference>
<organism evidence="2 3">
    <name type="scientific">Orchesella dallaii</name>
    <dbReference type="NCBI Taxonomy" id="48710"/>
    <lineage>
        <taxon>Eukaryota</taxon>
        <taxon>Metazoa</taxon>
        <taxon>Ecdysozoa</taxon>
        <taxon>Arthropoda</taxon>
        <taxon>Hexapoda</taxon>
        <taxon>Collembola</taxon>
        <taxon>Entomobryomorpha</taxon>
        <taxon>Entomobryoidea</taxon>
        <taxon>Orchesellidae</taxon>
        <taxon>Orchesellinae</taxon>
        <taxon>Orchesella</taxon>
    </lineage>
</organism>
<name>A0ABP1RIJ5_9HEXA</name>